<gene>
    <name evidence="1" type="ORF">SAE02_67570</name>
</gene>
<organism evidence="1 2">
    <name type="scientific">Skermanella aerolata</name>
    <dbReference type="NCBI Taxonomy" id="393310"/>
    <lineage>
        <taxon>Bacteria</taxon>
        <taxon>Pseudomonadati</taxon>
        <taxon>Pseudomonadota</taxon>
        <taxon>Alphaproteobacteria</taxon>
        <taxon>Rhodospirillales</taxon>
        <taxon>Azospirillaceae</taxon>
        <taxon>Skermanella</taxon>
    </lineage>
</organism>
<dbReference type="EMBL" id="BJYZ01000046">
    <property type="protein sequence ID" value="GEO42609.1"/>
    <property type="molecule type" value="Genomic_DNA"/>
</dbReference>
<keyword evidence="2" id="KW-1185">Reference proteome</keyword>
<accession>A0A512E1L9</accession>
<reference evidence="1 2" key="1">
    <citation type="submission" date="2019-07" db="EMBL/GenBank/DDBJ databases">
        <title>Whole genome shotgun sequence of Skermanella aerolata NBRC 106429.</title>
        <authorList>
            <person name="Hosoyama A."/>
            <person name="Uohara A."/>
            <person name="Ohji S."/>
            <person name="Ichikawa N."/>
        </authorList>
    </citation>
    <scope>NUCLEOTIDE SEQUENCE [LARGE SCALE GENOMIC DNA]</scope>
    <source>
        <strain evidence="1 2">NBRC 106429</strain>
    </source>
</reference>
<proteinExistence type="predicted"/>
<name>A0A512E1L9_9PROT</name>
<evidence type="ECO:0000313" key="2">
    <source>
        <dbReference type="Proteomes" id="UP000321523"/>
    </source>
</evidence>
<dbReference type="AlphaFoldDB" id="A0A512E1L9"/>
<sequence>MIYYHATPPSEISSIKEKGLLPNRAAGGMEPRKVVWLSTLKYLHKFYESQSGKVVLEVDGDRLNQNLLEEDPNSFSFIYWGIIKPDLLRIRGADCWGLQEITEESPSLPPSFVSRLCKWFRISFDR</sequence>
<evidence type="ECO:0000313" key="1">
    <source>
        <dbReference type="EMBL" id="GEO42609.1"/>
    </source>
</evidence>
<dbReference type="RefSeq" id="WP_147041141.1">
    <property type="nucleotide sequence ID" value="NZ_BJYZ01000046.1"/>
</dbReference>
<comment type="caution">
    <text evidence="1">The sequence shown here is derived from an EMBL/GenBank/DDBJ whole genome shotgun (WGS) entry which is preliminary data.</text>
</comment>
<protein>
    <submittedName>
        <fullName evidence="1">Uncharacterized protein</fullName>
    </submittedName>
</protein>
<dbReference type="Proteomes" id="UP000321523">
    <property type="component" value="Unassembled WGS sequence"/>
</dbReference>